<gene>
    <name evidence="3" type="ORF">FB473_001868</name>
</gene>
<dbReference type="InterPro" id="IPR018768">
    <property type="entry name" value="DUF2344"/>
</dbReference>
<comment type="caution">
    <text evidence="3">The sequence shown here is derived from an EMBL/GenBank/DDBJ whole genome shotgun (WGS) entry which is preliminary data.</text>
</comment>
<name>A0ABX0SFR1_9ACTN</name>
<feature type="domain" description="DUF2344" evidence="2">
    <location>
        <begin position="15"/>
        <end position="192"/>
    </location>
</feature>
<proteinExistence type="predicted"/>
<keyword evidence="4" id="KW-1185">Reference proteome</keyword>
<dbReference type="EMBL" id="JAAMOZ010000001">
    <property type="protein sequence ID" value="NIH57223.1"/>
    <property type="molecule type" value="Genomic_DNA"/>
</dbReference>
<reference evidence="3 4" key="1">
    <citation type="submission" date="2020-02" db="EMBL/GenBank/DDBJ databases">
        <title>Sequencing the genomes of 1000 actinobacteria strains.</title>
        <authorList>
            <person name="Klenk H.-P."/>
        </authorList>
    </citation>
    <scope>NUCLEOTIDE SEQUENCE [LARGE SCALE GENOMIC DNA]</scope>
    <source>
        <strain evidence="3 4">DSM 19609</strain>
    </source>
</reference>
<evidence type="ECO:0000313" key="3">
    <source>
        <dbReference type="EMBL" id="NIH57223.1"/>
    </source>
</evidence>
<accession>A0ABX0SFR1</accession>
<evidence type="ECO:0000259" key="2">
    <source>
        <dbReference type="Pfam" id="PF10105"/>
    </source>
</evidence>
<dbReference type="Proteomes" id="UP000749311">
    <property type="component" value="Unassembled WGS sequence"/>
</dbReference>
<dbReference type="Pfam" id="PF10105">
    <property type="entry name" value="DUF2344"/>
    <property type="match status" value="1"/>
</dbReference>
<dbReference type="RefSeq" id="WP_167166744.1">
    <property type="nucleotide sequence ID" value="NZ_BAAAOO010000008.1"/>
</dbReference>
<evidence type="ECO:0000256" key="1">
    <source>
        <dbReference type="SAM" id="MobiDB-lite"/>
    </source>
</evidence>
<protein>
    <submittedName>
        <fullName evidence="3">Radical SAM-linked protein</fullName>
    </submittedName>
</protein>
<dbReference type="NCBIfam" id="TIGR03936">
    <property type="entry name" value="sam_1_link_chp"/>
    <property type="match status" value="1"/>
</dbReference>
<feature type="region of interest" description="Disordered" evidence="1">
    <location>
        <begin position="213"/>
        <end position="234"/>
    </location>
</feature>
<sequence>MPRSQPPQQPPPVQRLRVHYTKQGTARFASHRDFGRALERALRRAGVPMAYSSGFNPHPRISYAGAAPTGTASLAEYVELGLAARCDPERLRDSLAAALPAGFDVVGVIEAEGRALADRMEASAWTIELPGVDERSLAAAAADLLAADRVEVTRRTKNGDRVFDAREAIVSLRVDGDTVSVVLRHGQPLVRPDDLVSALVACAPGLSDDLDAPRSTRLAQGPLGDDGTVVDPFA</sequence>
<evidence type="ECO:0000313" key="4">
    <source>
        <dbReference type="Proteomes" id="UP000749311"/>
    </source>
</evidence>
<organism evidence="3 4">
    <name type="scientific">Brooklawnia cerclae</name>
    <dbReference type="NCBI Taxonomy" id="349934"/>
    <lineage>
        <taxon>Bacteria</taxon>
        <taxon>Bacillati</taxon>
        <taxon>Actinomycetota</taxon>
        <taxon>Actinomycetes</taxon>
        <taxon>Propionibacteriales</taxon>
        <taxon>Propionibacteriaceae</taxon>
        <taxon>Brooklawnia</taxon>
    </lineage>
</organism>